<organism evidence="3 4">
    <name type="scientific">Nocardioides aromaticivorans</name>
    <dbReference type="NCBI Taxonomy" id="200618"/>
    <lineage>
        <taxon>Bacteria</taxon>
        <taxon>Bacillati</taxon>
        <taxon>Actinomycetota</taxon>
        <taxon>Actinomycetes</taxon>
        <taxon>Propionibacteriales</taxon>
        <taxon>Nocardioidaceae</taxon>
        <taxon>Nocardioides</taxon>
    </lineage>
</organism>
<evidence type="ECO:0000313" key="3">
    <source>
        <dbReference type="EMBL" id="NYI43503.1"/>
    </source>
</evidence>
<feature type="chain" id="PRO_5038489922" evidence="1">
    <location>
        <begin position="20"/>
        <end position="388"/>
    </location>
</feature>
<name>A0A7Y9ZFB9_9ACTN</name>
<evidence type="ECO:0000313" key="4">
    <source>
        <dbReference type="Proteomes" id="UP000562045"/>
    </source>
</evidence>
<dbReference type="EMBL" id="JACBZM010000001">
    <property type="protein sequence ID" value="NYI43503.1"/>
    <property type="molecule type" value="Genomic_DNA"/>
</dbReference>
<keyword evidence="1" id="KW-0732">Signal</keyword>
<sequence>MTRHALAGSLAALALLATACGQGGNEVDIDVSGTATAAPTGTVQDGKITFEVDGVPDVVATIASGLAVPWGIDFLPDGRAVVTERDSARVLVVTAPEVAGGKPTKEEGEVVTAGEIAEADPGGEAGLLGVAVSPTFESDSLLYFYVCTATDNRVVRAQLTSKGLGATEAVLTGMPTGSNHDGGRLAFGPDGYLYVSTGETGDRKLAQSKKSLAGKILRITTDGSPAPDNPFGTAVWSWGHRNVEGLAFDTDGSLWASEFGDKRADELNRILPGENYGWPVVEGTGGPKRFTQPQLTWRTDEASPSGLTYAGGYLWMAALRGERLYRIKVAAGQVSDPAAYFEGTAAGEYGRLRTVARAPDGRLWLTTSNKDGRGTPGADDDRILLIEP</sequence>
<gene>
    <name evidence="3" type="ORF">BJ993_000583</name>
</gene>
<dbReference type="AlphaFoldDB" id="A0A7Y9ZFB9"/>
<dbReference type="PANTHER" id="PTHR19328:SF13">
    <property type="entry name" value="HIPL1 PROTEIN"/>
    <property type="match status" value="1"/>
</dbReference>
<dbReference type="PANTHER" id="PTHR19328">
    <property type="entry name" value="HEDGEHOG-INTERACTING PROTEIN"/>
    <property type="match status" value="1"/>
</dbReference>
<accession>A0A7Y9ZFB9</accession>
<dbReference type="InterPro" id="IPR011041">
    <property type="entry name" value="Quinoprot_gluc/sorb_DH_b-prop"/>
</dbReference>
<evidence type="ECO:0000259" key="2">
    <source>
        <dbReference type="Pfam" id="PF07995"/>
    </source>
</evidence>
<dbReference type="Pfam" id="PF07995">
    <property type="entry name" value="GSDH"/>
    <property type="match status" value="1"/>
</dbReference>
<dbReference type="InterPro" id="IPR012938">
    <property type="entry name" value="Glc/Sorbosone_DH"/>
</dbReference>
<feature type="domain" description="Glucose/Sorbosone dehydrogenase" evidence="2">
    <location>
        <begin position="67"/>
        <end position="373"/>
    </location>
</feature>
<dbReference type="Gene3D" id="2.120.10.30">
    <property type="entry name" value="TolB, C-terminal domain"/>
    <property type="match status" value="1"/>
</dbReference>
<reference evidence="3 4" key="1">
    <citation type="submission" date="2020-07" db="EMBL/GenBank/DDBJ databases">
        <title>Sequencing the genomes of 1000 actinobacteria strains.</title>
        <authorList>
            <person name="Klenk H.-P."/>
        </authorList>
    </citation>
    <scope>NUCLEOTIDE SEQUENCE [LARGE SCALE GENOMIC DNA]</scope>
    <source>
        <strain evidence="3 4">DSM 15131</strain>
    </source>
</reference>
<dbReference type="PROSITE" id="PS51257">
    <property type="entry name" value="PROKAR_LIPOPROTEIN"/>
    <property type="match status" value="1"/>
</dbReference>
<dbReference type="SUPFAM" id="SSF50952">
    <property type="entry name" value="Soluble quinoprotein glucose dehydrogenase"/>
    <property type="match status" value="1"/>
</dbReference>
<feature type="signal peptide" evidence="1">
    <location>
        <begin position="1"/>
        <end position="19"/>
    </location>
</feature>
<dbReference type="InterPro" id="IPR011042">
    <property type="entry name" value="6-blade_b-propeller_TolB-like"/>
</dbReference>
<protein>
    <submittedName>
        <fullName evidence="3">Glucose/arabinose dehydrogenase</fullName>
    </submittedName>
</protein>
<comment type="caution">
    <text evidence="3">The sequence shown here is derived from an EMBL/GenBank/DDBJ whole genome shotgun (WGS) entry which is preliminary data.</text>
</comment>
<evidence type="ECO:0000256" key="1">
    <source>
        <dbReference type="SAM" id="SignalP"/>
    </source>
</evidence>
<dbReference type="Proteomes" id="UP000562045">
    <property type="component" value="Unassembled WGS sequence"/>
</dbReference>
<proteinExistence type="predicted"/>
<dbReference type="RefSeq" id="WP_308645456.1">
    <property type="nucleotide sequence ID" value="NZ_JACBZM010000001.1"/>
</dbReference>